<evidence type="ECO:0000256" key="2">
    <source>
        <dbReference type="SAM" id="Phobius"/>
    </source>
</evidence>
<reference evidence="4 5" key="1">
    <citation type="submission" date="2020-09" db="EMBL/GenBank/DDBJ databases">
        <title>Methylomonas albis sp. nov. and Methylomonas fluvii sp. nov.: Two cold-adapted methanotrophs from the River Elbe and an amended description of Methylovulum psychrotolerans strain Eb1.</title>
        <authorList>
            <person name="Bussmann I.K."/>
            <person name="Klings K.-W."/>
            <person name="Warnstedt J."/>
            <person name="Hoppert M."/>
            <person name="Saborowski A."/>
            <person name="Horn F."/>
            <person name="Liebner S."/>
        </authorList>
    </citation>
    <scope>NUCLEOTIDE SEQUENCE [LARGE SCALE GENOMIC DNA]</scope>
    <source>
        <strain evidence="4 5">EbB</strain>
    </source>
</reference>
<dbReference type="Proteomes" id="UP000641152">
    <property type="component" value="Unassembled WGS sequence"/>
</dbReference>
<evidence type="ECO:0000313" key="5">
    <source>
        <dbReference type="Proteomes" id="UP000641152"/>
    </source>
</evidence>
<keyword evidence="2" id="KW-0812">Transmembrane</keyword>
<protein>
    <submittedName>
        <fullName evidence="4">General secretion pathway protein GspB</fullName>
    </submittedName>
</protein>
<dbReference type="EMBL" id="JACXST010000002">
    <property type="protein sequence ID" value="MBD9361829.1"/>
    <property type="molecule type" value="Genomic_DNA"/>
</dbReference>
<dbReference type="Pfam" id="PF16537">
    <property type="entry name" value="T2SSB"/>
    <property type="match status" value="1"/>
</dbReference>
<feature type="region of interest" description="Disordered" evidence="1">
    <location>
        <begin position="76"/>
        <end position="120"/>
    </location>
</feature>
<dbReference type="InterPro" id="IPR032389">
    <property type="entry name" value="GspB_C"/>
</dbReference>
<organism evidence="4 5">
    <name type="scientific">Methylomonas fluvii</name>
    <dbReference type="NCBI Taxonomy" id="1854564"/>
    <lineage>
        <taxon>Bacteria</taxon>
        <taxon>Pseudomonadati</taxon>
        <taxon>Pseudomonadota</taxon>
        <taxon>Gammaproteobacteria</taxon>
        <taxon>Methylococcales</taxon>
        <taxon>Methylococcaceae</taxon>
        <taxon>Methylomonas</taxon>
    </lineage>
</organism>
<feature type="compositionally biased region" description="Pro residues" evidence="1">
    <location>
        <begin position="78"/>
        <end position="96"/>
    </location>
</feature>
<gene>
    <name evidence="4" type="ORF">EBB_15125</name>
</gene>
<comment type="caution">
    <text evidence="4">The sequence shown here is derived from an EMBL/GenBank/DDBJ whole genome shotgun (WGS) entry which is preliminary data.</text>
</comment>
<dbReference type="RefSeq" id="WP_192394596.1">
    <property type="nucleotide sequence ID" value="NZ_CAJHIU010000002.1"/>
</dbReference>
<name>A0ABR9DFG1_9GAMM</name>
<sequence length="267" mass="28995">MSYILNALRKSERERQAMQPDTVTSRIAIEQTPARHGLTKIIVALVLLNLAILVYFLGIAPQTPADKAQPLTNIAEPAPLPAKTNPPIPASNPPTPARMSPAPKIEPPRNQAPAAEKLASNTKQAIERVKPTVAPQPQPVKPMPAAIAETAPASKPITEPEPRSSIALQSHAEAGEAAAKKPELVKTQPAQNNLPTLQDLPPEVRISLPSLPINVFSYSSTPAERFVMIDMIKYVPGQTIKDQLELKEIAEDGIIVRYQGRVFKIKR</sequence>
<evidence type="ECO:0000313" key="4">
    <source>
        <dbReference type="EMBL" id="MBD9361829.1"/>
    </source>
</evidence>
<keyword evidence="2" id="KW-1133">Transmembrane helix</keyword>
<keyword evidence="2" id="KW-0472">Membrane</keyword>
<feature type="domain" description="Type II secretion system protein GspB C-terminal" evidence="3">
    <location>
        <begin position="208"/>
        <end position="266"/>
    </location>
</feature>
<keyword evidence="5" id="KW-1185">Reference proteome</keyword>
<evidence type="ECO:0000256" key="1">
    <source>
        <dbReference type="SAM" id="MobiDB-lite"/>
    </source>
</evidence>
<feature type="transmembrane region" description="Helical" evidence="2">
    <location>
        <begin position="41"/>
        <end position="60"/>
    </location>
</feature>
<evidence type="ECO:0000259" key="3">
    <source>
        <dbReference type="Pfam" id="PF16537"/>
    </source>
</evidence>
<proteinExistence type="predicted"/>
<accession>A0ABR9DFG1</accession>